<keyword evidence="2" id="KW-1185">Reference proteome</keyword>
<dbReference type="EMBL" id="CACRXK020006869">
    <property type="protein sequence ID" value="CAB4010680.1"/>
    <property type="molecule type" value="Genomic_DNA"/>
</dbReference>
<gene>
    <name evidence="1" type="ORF">PACLA_8A061572</name>
</gene>
<name>A0A7D9IP87_PARCT</name>
<comment type="caution">
    <text evidence="1">The sequence shown here is derived from an EMBL/GenBank/DDBJ whole genome shotgun (WGS) entry which is preliminary data.</text>
</comment>
<dbReference type="Proteomes" id="UP001152795">
    <property type="component" value="Unassembled WGS sequence"/>
</dbReference>
<accession>A0A7D9IP87</accession>
<sequence length="99" mass="11988">MDIERHLNNRPLTYIESDGGEPQESRPDAQYHFMGRRFTYFRRPRTRRKQLVCPLEIRSSEVEEPKAPTPEVEEKRERPPRRAAEKAKERMRHWLADED</sequence>
<evidence type="ECO:0000313" key="1">
    <source>
        <dbReference type="EMBL" id="CAB4010680.1"/>
    </source>
</evidence>
<protein>
    <submittedName>
        <fullName evidence="1">Uncharacterized protein</fullName>
    </submittedName>
</protein>
<evidence type="ECO:0000313" key="2">
    <source>
        <dbReference type="Proteomes" id="UP001152795"/>
    </source>
</evidence>
<proteinExistence type="predicted"/>
<dbReference type="AlphaFoldDB" id="A0A7D9IP87"/>
<organism evidence="1 2">
    <name type="scientific">Paramuricea clavata</name>
    <name type="common">Red gorgonian</name>
    <name type="synonym">Violescent sea-whip</name>
    <dbReference type="NCBI Taxonomy" id="317549"/>
    <lineage>
        <taxon>Eukaryota</taxon>
        <taxon>Metazoa</taxon>
        <taxon>Cnidaria</taxon>
        <taxon>Anthozoa</taxon>
        <taxon>Octocorallia</taxon>
        <taxon>Malacalcyonacea</taxon>
        <taxon>Plexauridae</taxon>
        <taxon>Paramuricea</taxon>
    </lineage>
</organism>
<reference evidence="1" key="1">
    <citation type="submission" date="2020-04" db="EMBL/GenBank/DDBJ databases">
        <authorList>
            <person name="Alioto T."/>
            <person name="Alioto T."/>
            <person name="Gomez Garrido J."/>
        </authorList>
    </citation>
    <scope>NUCLEOTIDE SEQUENCE</scope>
    <source>
        <strain evidence="1">A484AB</strain>
    </source>
</reference>